<gene>
    <name evidence="1" type="ordered locus">SCATT_p16080</name>
</gene>
<keyword evidence="1" id="KW-0614">Plasmid</keyword>
<protein>
    <submittedName>
        <fullName evidence="1">Uncharacterized protein</fullName>
    </submittedName>
</protein>
<dbReference type="PATRIC" id="fig|1003195.11.peg.125"/>
<proteinExistence type="predicted"/>
<dbReference type="AlphaFoldDB" id="F8JK57"/>
<dbReference type="EMBL" id="CP003229">
    <property type="protein sequence ID" value="AEW99801.1"/>
    <property type="molecule type" value="Genomic_DNA"/>
</dbReference>
<dbReference type="OrthoDB" id="4251254at2"/>
<evidence type="ECO:0000313" key="1">
    <source>
        <dbReference type="EMBL" id="AEW99801.1"/>
    </source>
</evidence>
<keyword evidence="2" id="KW-1185">Reference proteome</keyword>
<accession>G8XHG4</accession>
<dbReference type="RefSeq" id="WP_014150588.1">
    <property type="nucleotide sequence ID" value="NC_016113.1"/>
</dbReference>
<accession>F8JK57</accession>
<dbReference type="Proteomes" id="UP000007842">
    <property type="component" value="Plasmid pSCATT"/>
</dbReference>
<sequence length="83" mass="8948">MADPYFRIADAAIACAFQDDGEGIAALLEPLTPVEVKKVVGRLAVRTAEAMTEWGEQAGLTREQCCGVWQAALLRGQLLDEQA</sequence>
<dbReference type="HOGENOM" id="CLU_193860_0_0_11"/>
<name>F8JK57_STREN</name>
<dbReference type="KEGG" id="sct:SCAT_p0133"/>
<evidence type="ECO:0000313" key="2">
    <source>
        <dbReference type="Proteomes" id="UP000007842"/>
    </source>
</evidence>
<geneLocation type="plasmid" evidence="1 2">
    <name>pSCATT</name>
</geneLocation>
<reference evidence="2" key="1">
    <citation type="submission" date="2011-12" db="EMBL/GenBank/DDBJ databases">
        <title>Complete genome sequence of Streptomyces cattleya strain DSM 46488.</title>
        <authorList>
            <person name="Ou H.-Y."/>
            <person name="Li P."/>
            <person name="Zhao C."/>
            <person name="O'Hagan D."/>
            <person name="Deng Z."/>
        </authorList>
    </citation>
    <scope>NUCLEOTIDE SEQUENCE [LARGE SCALE GENOMIC DNA]</scope>
    <source>
        <strain evidence="2">ATCC 35852 / DSM 46488 / JCM 4925 / NBRC 14057 / NRRL 8057</strain>
        <plasmid evidence="2">Plasmid pSCATT</plasmid>
    </source>
</reference>
<dbReference type="KEGG" id="scy:SCATT_p16080"/>
<organism evidence="1 2">
    <name type="scientific">Streptantibioticus cattleyicolor (strain ATCC 35852 / DSM 46488 / JCM 4925 / NBRC 14057 / NRRL 8057)</name>
    <name type="common">Streptomyces cattleya</name>
    <dbReference type="NCBI Taxonomy" id="1003195"/>
    <lineage>
        <taxon>Bacteria</taxon>
        <taxon>Bacillati</taxon>
        <taxon>Actinomycetota</taxon>
        <taxon>Actinomycetes</taxon>
        <taxon>Kitasatosporales</taxon>
        <taxon>Streptomycetaceae</taxon>
        <taxon>Streptantibioticus</taxon>
    </lineage>
</organism>